<accession>A0ABW9VT15</accession>
<feature type="domain" description="IstB-like ATP-binding" evidence="1">
    <location>
        <begin position="1"/>
        <end position="63"/>
    </location>
</feature>
<keyword evidence="3" id="KW-1185">Reference proteome</keyword>
<sequence>MFELIDARVGPRSTIITSQFPLENWHDALNNKMVADAILDRIVHSSHIIKLKGESLRKKVKEQG</sequence>
<name>A0ABW9VT15_9BURK</name>
<reference evidence="2 3" key="1">
    <citation type="submission" date="2019-12" db="EMBL/GenBank/DDBJ databases">
        <title>Novel species isolated from a subtropical stream in China.</title>
        <authorList>
            <person name="Lu H."/>
        </authorList>
    </citation>
    <scope>NUCLEOTIDE SEQUENCE [LARGE SCALE GENOMIC DNA]</scope>
    <source>
        <strain evidence="2 3">CY13W</strain>
    </source>
</reference>
<protein>
    <submittedName>
        <fullName evidence="2">ATP-binding protein</fullName>
    </submittedName>
</protein>
<dbReference type="Pfam" id="PF01695">
    <property type="entry name" value="IstB_IS21"/>
    <property type="match status" value="1"/>
</dbReference>
<dbReference type="Gene3D" id="3.40.50.300">
    <property type="entry name" value="P-loop containing nucleotide triphosphate hydrolases"/>
    <property type="match status" value="1"/>
</dbReference>
<keyword evidence="2" id="KW-0067">ATP-binding</keyword>
<organism evidence="2 3">
    <name type="scientific">Duganella qianjiadongensis</name>
    <dbReference type="NCBI Taxonomy" id="2692176"/>
    <lineage>
        <taxon>Bacteria</taxon>
        <taxon>Pseudomonadati</taxon>
        <taxon>Pseudomonadota</taxon>
        <taxon>Betaproteobacteria</taxon>
        <taxon>Burkholderiales</taxon>
        <taxon>Oxalobacteraceae</taxon>
        <taxon>Telluria group</taxon>
        <taxon>Duganella</taxon>
    </lineage>
</organism>
<dbReference type="Proteomes" id="UP000478090">
    <property type="component" value="Unassembled WGS sequence"/>
</dbReference>
<comment type="caution">
    <text evidence="2">The sequence shown here is derived from an EMBL/GenBank/DDBJ whole genome shotgun (WGS) entry which is preliminary data.</text>
</comment>
<keyword evidence="2" id="KW-0547">Nucleotide-binding</keyword>
<dbReference type="EMBL" id="WWCM01000053">
    <property type="protein sequence ID" value="MYM42212.1"/>
    <property type="molecule type" value="Genomic_DNA"/>
</dbReference>
<dbReference type="InterPro" id="IPR027417">
    <property type="entry name" value="P-loop_NTPase"/>
</dbReference>
<evidence type="ECO:0000313" key="2">
    <source>
        <dbReference type="EMBL" id="MYM42212.1"/>
    </source>
</evidence>
<evidence type="ECO:0000259" key="1">
    <source>
        <dbReference type="Pfam" id="PF01695"/>
    </source>
</evidence>
<dbReference type="GO" id="GO:0005524">
    <property type="term" value="F:ATP binding"/>
    <property type="evidence" value="ECO:0007669"/>
    <property type="project" value="UniProtKB-KW"/>
</dbReference>
<dbReference type="InterPro" id="IPR002611">
    <property type="entry name" value="IstB_ATP-bd"/>
</dbReference>
<proteinExistence type="predicted"/>
<gene>
    <name evidence="2" type="ORF">GTP27_23245</name>
</gene>
<evidence type="ECO:0000313" key="3">
    <source>
        <dbReference type="Proteomes" id="UP000478090"/>
    </source>
</evidence>